<proteinExistence type="predicted"/>
<dbReference type="Proteomes" id="UP001597413">
    <property type="component" value="Unassembled WGS sequence"/>
</dbReference>
<keyword evidence="4" id="KW-1185">Reference proteome</keyword>
<reference evidence="4" key="1">
    <citation type="journal article" date="2019" name="Int. J. Syst. Evol. Microbiol.">
        <title>The Global Catalogue of Microorganisms (GCM) 10K type strain sequencing project: providing services to taxonomists for standard genome sequencing and annotation.</title>
        <authorList>
            <consortium name="The Broad Institute Genomics Platform"/>
            <consortium name="The Broad Institute Genome Sequencing Center for Infectious Disease"/>
            <person name="Wu L."/>
            <person name="Ma J."/>
        </authorList>
    </citation>
    <scope>NUCLEOTIDE SEQUENCE [LARGE SCALE GENOMIC DNA]</scope>
    <source>
        <strain evidence="4">CCUG 55131</strain>
    </source>
</reference>
<evidence type="ECO:0000313" key="4">
    <source>
        <dbReference type="Proteomes" id="UP001597413"/>
    </source>
</evidence>
<gene>
    <name evidence="3" type="ORF">ACFSM0_05265</name>
</gene>
<dbReference type="Pfam" id="PF02498">
    <property type="entry name" value="Bro-N"/>
    <property type="match status" value="1"/>
</dbReference>
<feature type="domain" description="Bro-N" evidence="2">
    <location>
        <begin position="59"/>
        <end position="141"/>
    </location>
</feature>
<evidence type="ECO:0000259" key="2">
    <source>
        <dbReference type="SMART" id="SM01040"/>
    </source>
</evidence>
<feature type="region of interest" description="Disordered" evidence="1">
    <location>
        <begin position="131"/>
        <end position="165"/>
    </location>
</feature>
<name>A0ABW5A5E5_9RHOB</name>
<dbReference type="SMART" id="SM01040">
    <property type="entry name" value="Bro-N"/>
    <property type="match status" value="1"/>
</dbReference>
<organism evidence="3 4">
    <name type="scientific">Rhodobacter lacus</name>
    <dbReference type="NCBI Taxonomy" id="1641972"/>
    <lineage>
        <taxon>Bacteria</taxon>
        <taxon>Pseudomonadati</taxon>
        <taxon>Pseudomonadota</taxon>
        <taxon>Alphaproteobacteria</taxon>
        <taxon>Rhodobacterales</taxon>
        <taxon>Rhodobacter group</taxon>
        <taxon>Rhodobacter</taxon>
    </lineage>
</organism>
<comment type="caution">
    <text evidence="3">The sequence shown here is derived from an EMBL/GenBank/DDBJ whole genome shotgun (WGS) entry which is preliminary data.</text>
</comment>
<protein>
    <submittedName>
        <fullName evidence="3">Bro-N domain-containing protein</fullName>
    </submittedName>
</protein>
<sequence>MGAIRCGAVEGIPAAPYPRCGDRRGHPSPTFGHPCVCLQGPEGARGDVRRGAPPSTTSTATASAWTPGAPCFVAADVGKALGLSQPAQSMALQNINIREVQNYRVPGTKGRPNKIITEAGTYDLVFQSRGPEAKPSAIGSPRSAAYHPQRRGLRNIPPQISVTRR</sequence>
<dbReference type="RefSeq" id="WP_377388053.1">
    <property type="nucleotide sequence ID" value="NZ_JBHUIX010000005.1"/>
</dbReference>
<evidence type="ECO:0000256" key="1">
    <source>
        <dbReference type="SAM" id="MobiDB-lite"/>
    </source>
</evidence>
<dbReference type="InterPro" id="IPR003497">
    <property type="entry name" value="BRO_N_domain"/>
</dbReference>
<dbReference type="EMBL" id="JBHUIX010000005">
    <property type="protein sequence ID" value="MFD2173498.1"/>
    <property type="molecule type" value="Genomic_DNA"/>
</dbReference>
<evidence type="ECO:0000313" key="3">
    <source>
        <dbReference type="EMBL" id="MFD2173498.1"/>
    </source>
</evidence>
<accession>A0ABW5A5E5</accession>